<reference evidence="3" key="1">
    <citation type="submission" date="2025-08" db="UniProtKB">
        <authorList>
            <consortium name="RefSeq"/>
        </authorList>
    </citation>
    <scope>IDENTIFICATION</scope>
    <source>
        <tissue evidence="3">Liver</tissue>
    </source>
</reference>
<feature type="non-terminal residue" evidence="3">
    <location>
        <position position="139"/>
    </location>
</feature>
<dbReference type="KEGG" id="pbi:103052135"/>
<dbReference type="PANTHER" id="PTHR11108:SF1">
    <property type="entry name" value="FERROCHELATASE, MITOCHONDRIAL"/>
    <property type="match status" value="1"/>
</dbReference>
<comment type="similarity">
    <text evidence="1">Belongs to the ferrochelatase family.</text>
</comment>
<name>A0A9F2R288_PYTBI</name>
<dbReference type="InterPro" id="IPR001015">
    <property type="entry name" value="Ferrochelatase"/>
</dbReference>
<protein>
    <submittedName>
        <fullName evidence="3">Ferrochelatase, mitochondrial</fullName>
    </submittedName>
</protein>
<sequence>MAAAFRAASRLLHPFAKGNSWNQTRVQLHWRWQSTAAVQKARLEIQPEKRKPKTGILMLNMGGPETLEDVHEFLLRLFLDRDLMTLPVQNKLGPFIAKRRAPKIQEQYRRIGGGSPIKKWTETQGEGMVKLLNEMSPQS</sequence>
<organism evidence="2 3">
    <name type="scientific">Python bivittatus</name>
    <name type="common">Burmese python</name>
    <name type="synonym">Python molurus bivittatus</name>
    <dbReference type="NCBI Taxonomy" id="176946"/>
    <lineage>
        <taxon>Eukaryota</taxon>
        <taxon>Metazoa</taxon>
        <taxon>Chordata</taxon>
        <taxon>Craniata</taxon>
        <taxon>Vertebrata</taxon>
        <taxon>Euteleostomi</taxon>
        <taxon>Lepidosauria</taxon>
        <taxon>Squamata</taxon>
        <taxon>Bifurcata</taxon>
        <taxon>Unidentata</taxon>
        <taxon>Episquamata</taxon>
        <taxon>Toxicofera</taxon>
        <taxon>Serpentes</taxon>
        <taxon>Henophidia</taxon>
        <taxon>Pythonidae</taxon>
        <taxon>Python</taxon>
    </lineage>
</organism>
<accession>A0A9F2R288</accession>
<keyword evidence="2" id="KW-1185">Reference proteome</keyword>
<evidence type="ECO:0000313" key="3">
    <source>
        <dbReference type="RefSeq" id="XP_007434017.1"/>
    </source>
</evidence>
<dbReference type="OrthoDB" id="1323at2759"/>
<dbReference type="GO" id="GO:0006783">
    <property type="term" value="P:heme biosynthetic process"/>
    <property type="evidence" value="ECO:0007669"/>
    <property type="project" value="InterPro"/>
</dbReference>
<dbReference type="Pfam" id="PF00762">
    <property type="entry name" value="Ferrochelatase"/>
    <property type="match status" value="1"/>
</dbReference>
<evidence type="ECO:0000313" key="2">
    <source>
        <dbReference type="Proteomes" id="UP000695026"/>
    </source>
</evidence>
<dbReference type="GO" id="GO:0005739">
    <property type="term" value="C:mitochondrion"/>
    <property type="evidence" value="ECO:0007669"/>
    <property type="project" value="TreeGrafter"/>
</dbReference>
<dbReference type="Gene3D" id="3.40.50.1400">
    <property type="match status" value="1"/>
</dbReference>
<dbReference type="PANTHER" id="PTHR11108">
    <property type="entry name" value="FERROCHELATASE"/>
    <property type="match status" value="1"/>
</dbReference>
<dbReference type="GO" id="GO:0004325">
    <property type="term" value="F:ferrochelatase activity"/>
    <property type="evidence" value="ECO:0007669"/>
    <property type="project" value="InterPro"/>
</dbReference>
<evidence type="ECO:0000256" key="1">
    <source>
        <dbReference type="RuleBase" id="RU004185"/>
    </source>
</evidence>
<dbReference type="Proteomes" id="UP000695026">
    <property type="component" value="Unplaced"/>
</dbReference>
<dbReference type="AlphaFoldDB" id="A0A9F2R288"/>
<proteinExistence type="inferred from homology"/>
<dbReference type="GeneID" id="103052135"/>
<gene>
    <name evidence="3" type="primary">LOC103052135</name>
</gene>
<dbReference type="RefSeq" id="XP_007434017.1">
    <property type="nucleotide sequence ID" value="XM_007433955.2"/>
</dbReference>
<dbReference type="SUPFAM" id="SSF53800">
    <property type="entry name" value="Chelatase"/>
    <property type="match status" value="1"/>
</dbReference>